<feature type="compositionally biased region" description="Low complexity" evidence="4">
    <location>
        <begin position="600"/>
        <end position="617"/>
    </location>
</feature>
<protein>
    <recommendedName>
        <fullName evidence="6">Zinc finger PHD-type domain-containing protein</fullName>
    </recommendedName>
</protein>
<reference evidence="5" key="1">
    <citation type="submission" date="2013-12" db="EMBL/GenBank/DDBJ databases">
        <title>The Genome Sequence of Aphanomyces astaci APO3.</title>
        <authorList>
            <consortium name="The Broad Institute Genomics Platform"/>
            <person name="Russ C."/>
            <person name="Tyler B."/>
            <person name="van West P."/>
            <person name="Dieguez-Uribeondo J."/>
            <person name="Young S.K."/>
            <person name="Zeng Q."/>
            <person name="Gargeya S."/>
            <person name="Fitzgerald M."/>
            <person name="Abouelleil A."/>
            <person name="Alvarado L."/>
            <person name="Chapman S.B."/>
            <person name="Gainer-Dewar J."/>
            <person name="Goldberg J."/>
            <person name="Griggs A."/>
            <person name="Gujja S."/>
            <person name="Hansen M."/>
            <person name="Howarth C."/>
            <person name="Imamovic A."/>
            <person name="Ireland A."/>
            <person name="Larimer J."/>
            <person name="McCowan C."/>
            <person name="Murphy C."/>
            <person name="Pearson M."/>
            <person name="Poon T.W."/>
            <person name="Priest M."/>
            <person name="Roberts A."/>
            <person name="Saif S."/>
            <person name="Shea T."/>
            <person name="Sykes S."/>
            <person name="Wortman J."/>
            <person name="Nusbaum C."/>
            <person name="Birren B."/>
        </authorList>
    </citation>
    <scope>NUCLEOTIDE SEQUENCE [LARGE SCALE GENOMIC DNA]</scope>
    <source>
        <strain evidence="5">APO3</strain>
    </source>
</reference>
<evidence type="ECO:0000256" key="3">
    <source>
        <dbReference type="ARBA" id="ARBA00022833"/>
    </source>
</evidence>
<dbReference type="STRING" id="112090.W4FYR5"/>
<keyword evidence="1" id="KW-0479">Metal-binding</keyword>
<dbReference type="SUPFAM" id="SSF57903">
    <property type="entry name" value="FYVE/PHD zinc finger"/>
    <property type="match status" value="1"/>
</dbReference>
<dbReference type="EMBL" id="KI913156">
    <property type="protein sequence ID" value="ETV71949.1"/>
    <property type="molecule type" value="Genomic_DNA"/>
</dbReference>
<proteinExistence type="predicted"/>
<dbReference type="OrthoDB" id="72377at2759"/>
<feature type="compositionally biased region" description="Basic and acidic residues" evidence="4">
    <location>
        <begin position="590"/>
        <end position="599"/>
    </location>
</feature>
<dbReference type="PROSITE" id="PS01359">
    <property type="entry name" value="ZF_PHD_1"/>
    <property type="match status" value="1"/>
</dbReference>
<organism evidence="5">
    <name type="scientific">Aphanomyces astaci</name>
    <name type="common">Crayfish plague agent</name>
    <dbReference type="NCBI Taxonomy" id="112090"/>
    <lineage>
        <taxon>Eukaryota</taxon>
        <taxon>Sar</taxon>
        <taxon>Stramenopiles</taxon>
        <taxon>Oomycota</taxon>
        <taxon>Saprolegniomycetes</taxon>
        <taxon>Saprolegniales</taxon>
        <taxon>Verrucalvaceae</taxon>
        <taxon>Aphanomyces</taxon>
    </lineage>
</organism>
<feature type="compositionally biased region" description="Basic and acidic residues" evidence="4">
    <location>
        <begin position="782"/>
        <end position="791"/>
    </location>
</feature>
<dbReference type="Gene3D" id="1.25.40.20">
    <property type="entry name" value="Ankyrin repeat-containing domain"/>
    <property type="match status" value="1"/>
</dbReference>
<dbReference type="VEuPathDB" id="FungiDB:H257_12780"/>
<keyword evidence="3" id="KW-0862">Zinc</keyword>
<feature type="compositionally biased region" description="Basic and acidic residues" evidence="4">
    <location>
        <begin position="285"/>
        <end position="300"/>
    </location>
</feature>
<feature type="compositionally biased region" description="Low complexity" evidence="4">
    <location>
        <begin position="543"/>
        <end position="553"/>
    </location>
</feature>
<feature type="compositionally biased region" description="Low complexity" evidence="4">
    <location>
        <begin position="451"/>
        <end position="464"/>
    </location>
</feature>
<evidence type="ECO:0000256" key="1">
    <source>
        <dbReference type="ARBA" id="ARBA00022723"/>
    </source>
</evidence>
<dbReference type="GeneID" id="20814776"/>
<dbReference type="InterPro" id="IPR019786">
    <property type="entry name" value="Zinc_finger_PHD-type_CS"/>
</dbReference>
<evidence type="ECO:0008006" key="6">
    <source>
        <dbReference type="Google" id="ProtNLM"/>
    </source>
</evidence>
<dbReference type="GO" id="GO:0008270">
    <property type="term" value="F:zinc ion binding"/>
    <property type="evidence" value="ECO:0007669"/>
    <property type="project" value="UniProtKB-KW"/>
</dbReference>
<keyword evidence="2" id="KW-0863">Zinc-finger</keyword>
<evidence type="ECO:0000256" key="4">
    <source>
        <dbReference type="SAM" id="MobiDB-lite"/>
    </source>
</evidence>
<evidence type="ECO:0000256" key="2">
    <source>
        <dbReference type="ARBA" id="ARBA00022771"/>
    </source>
</evidence>
<feature type="compositionally biased region" description="Low complexity" evidence="4">
    <location>
        <begin position="513"/>
        <end position="526"/>
    </location>
</feature>
<feature type="compositionally biased region" description="Low complexity" evidence="4">
    <location>
        <begin position="562"/>
        <end position="578"/>
    </location>
</feature>
<feature type="compositionally biased region" description="Polar residues" evidence="4">
    <location>
        <begin position="337"/>
        <end position="350"/>
    </location>
</feature>
<name>W4FYR5_APHAT</name>
<sequence length="1557" mass="170566">MEETKYLPLTEDLTVYVPDNDMRYRTLLPPDFDDQLIMEDPMIPFVYTRNFLVMTNQGLRHKHLAGECARPQVTATRRIEDTRMAKIVDMISCTAIQDRNETCCMVRVRWQSVDWTGDTWVLSTRIQNTALLQQFYMGASSSWQTSHLITKMARYKYSSEEKLWDEEPGISKWKREHGIIGYTKPASRASTQPTHPHSTSSSTSVARRSASPRRGAAAASYSQNRPMPPPPPQYSFHYARYGGPKKQSPTAAELRMQASKQYSVAVLSSKHTFAADTAHPTTSRTLRDNSHSHRRVEYRSRSTSPSRHRTDRPNSHHPRDNSHHSRDNSHHPRDNSQRNTAGSWGTSTPGSHHPPPRQSGPARTVVKVSQPSDHGEARPRQSSSSSTRKEDDQPTSKRARTSPEVRGRIVGQDRLAVLADRRLKRQHDTAPPPGSAKGGTSEWQIPKRVAPSTTTSTTSTPQTSVEAEVKEDDETAPPSPTGSRGSHAYSPPSSPCPVHRSSSSMPKLPPTPHTKAASTTTSTTPPDSIDPLKPVDPRTKAGSTTTSTTPTPSIDQPIDPRTQPQSKTASTTSSSQTTLAVQGTASTDPLKPKDPRTREPSTASTPASTTSSTPATSEVPSDNPSALLGGSSSCEPDTRANAPSLTADRPIHSPNTKPMIGDFGFKSAQSNASTGWGDLAGSKPSGGWGNPSKRWTSNDSTSRGYGSSTQPSDPRTTPTSTSTRSTSSSSSSTMNGNSTRGWGGGDLPLSGTSRPSGGGGGGGPSRHPSTDSRRTWGGADSTRQRSLDKRPRGSRSRSKTRCRSRSSRSRSRGRHREPPNPPEQKAPEQPVVPSTPPLATTSCPLVAVKPAAPAMWTPYTTPRTSAIQCVCGADAVDDYTGEWVQCWGDACCGYWFHTTCVDMPSSLRPIFQCPSCCSSPTSSPPPPPQSIKRLFDCCQTNSWRLFHSLSSSSTAVDLTSFLAYQPPLLGGCNGLVVAAQVGALAILQDMLHMFSPNQVQSSVNLLNQTPLHVAILNGHLHCVPVLTQMQPRWHHVADVYSALPLDYLLQVRPAEVLRLLQDKPDLVHVTNPSTGNSIAHAICAIVPPDFASLLAVIPVSQLCSVNHHGQTPAMTLIQSPHVLRHHFELLVQQLASSPDWWTCVDDQGRSVLHFALMYKHPWALEVADLSRFRHFQLLHLAAECALPSAVALLVAAKFSPQQLHGTSRSSGATLGTGWWPILHATSPGCVLELLRVDTGAQLQYLYHQSQAHSTKVLSILNSIASHLPLYDFIQATAAANPHEYLGSRCLFLQRYRKCLRLDLKLTQLKLHVASLIVVPSRAAKRVITVPSERDLWKVLQSAVISTWKCPIQVEIAGELHSSKDTHMWTVLASQLRQLGPHLFASSSRVFELLGKLVGHMVLVGQQLPSAVLPPSFLSTPAEFKPDLALDFKKGLDSVLPNALDNWNGYERFLLLHRVIFPQTMSQWKATKVHYDKPFHAHHPSILAFWTVIEKHLVPQEQLVCRLRCGQPLRITPAPTVGIVEKSVLGIPEAISMDRLHVDLVLYIRGFRKHAKHT</sequence>
<feature type="compositionally biased region" description="Low complexity" evidence="4">
    <location>
        <begin position="189"/>
        <end position="222"/>
    </location>
</feature>
<dbReference type="SUPFAM" id="SSF48403">
    <property type="entry name" value="Ankyrin repeat"/>
    <property type="match status" value="1"/>
</dbReference>
<dbReference type="RefSeq" id="XP_009838392.1">
    <property type="nucleotide sequence ID" value="XM_009840090.1"/>
</dbReference>
<dbReference type="InterPro" id="IPR036770">
    <property type="entry name" value="Ankyrin_rpt-contain_sf"/>
</dbReference>
<feature type="compositionally biased region" description="Polar residues" evidence="4">
    <location>
        <begin position="693"/>
        <end position="706"/>
    </location>
</feature>
<feature type="compositionally biased region" description="Basic and acidic residues" evidence="4">
    <location>
        <begin position="387"/>
        <end position="407"/>
    </location>
</feature>
<feature type="compositionally biased region" description="Polar residues" evidence="4">
    <location>
        <begin position="618"/>
        <end position="635"/>
    </location>
</feature>
<feature type="compositionally biased region" description="Basic and acidic residues" evidence="4">
    <location>
        <begin position="311"/>
        <end position="336"/>
    </location>
</feature>
<feature type="region of interest" description="Disordered" evidence="4">
    <location>
        <begin position="185"/>
        <end position="255"/>
    </location>
</feature>
<dbReference type="InterPro" id="IPR011011">
    <property type="entry name" value="Znf_FYVE_PHD"/>
</dbReference>
<feature type="region of interest" description="Disordered" evidence="4">
    <location>
        <begin position="275"/>
        <end position="838"/>
    </location>
</feature>
<dbReference type="InterPro" id="IPR013083">
    <property type="entry name" value="Znf_RING/FYVE/PHD"/>
</dbReference>
<feature type="compositionally biased region" description="Basic residues" evidence="4">
    <location>
        <begin position="792"/>
        <end position="815"/>
    </location>
</feature>
<feature type="compositionally biased region" description="Low complexity" evidence="4">
    <location>
        <begin position="707"/>
        <end position="733"/>
    </location>
</feature>
<evidence type="ECO:0000313" key="5">
    <source>
        <dbReference type="EMBL" id="ETV71949.1"/>
    </source>
</evidence>
<dbReference type="Gene3D" id="3.30.40.10">
    <property type="entry name" value="Zinc/RING finger domain, C3HC4 (zinc finger)"/>
    <property type="match status" value="1"/>
</dbReference>
<gene>
    <name evidence="5" type="ORF">H257_12780</name>
</gene>
<accession>W4FYR5</accession>